<keyword evidence="2" id="KW-1185">Reference proteome</keyword>
<reference evidence="1" key="1">
    <citation type="submission" date="2020-05" db="EMBL/GenBank/DDBJ databases">
        <title>Large-scale comparative analyses of tick genomes elucidate their genetic diversity and vector capacities.</title>
        <authorList>
            <person name="Jia N."/>
            <person name="Wang J."/>
            <person name="Shi W."/>
            <person name="Du L."/>
            <person name="Sun Y."/>
            <person name="Zhan W."/>
            <person name="Jiang J."/>
            <person name="Wang Q."/>
            <person name="Zhang B."/>
            <person name="Ji P."/>
            <person name="Sakyi L.B."/>
            <person name="Cui X."/>
            <person name="Yuan T."/>
            <person name="Jiang B."/>
            <person name="Yang W."/>
            <person name="Lam T.T.-Y."/>
            <person name="Chang Q."/>
            <person name="Ding S."/>
            <person name="Wang X."/>
            <person name="Zhu J."/>
            <person name="Ruan X."/>
            <person name="Zhao L."/>
            <person name="Wei J."/>
            <person name="Que T."/>
            <person name="Du C."/>
            <person name="Cheng J."/>
            <person name="Dai P."/>
            <person name="Han X."/>
            <person name="Huang E."/>
            <person name="Gao Y."/>
            <person name="Liu J."/>
            <person name="Shao H."/>
            <person name="Ye R."/>
            <person name="Li L."/>
            <person name="Wei W."/>
            <person name="Wang X."/>
            <person name="Wang C."/>
            <person name="Yang T."/>
            <person name="Huo Q."/>
            <person name="Li W."/>
            <person name="Guo W."/>
            <person name="Chen H."/>
            <person name="Zhou L."/>
            <person name="Ni X."/>
            <person name="Tian J."/>
            <person name="Zhou Y."/>
            <person name="Sheng Y."/>
            <person name="Liu T."/>
            <person name="Pan Y."/>
            <person name="Xia L."/>
            <person name="Li J."/>
            <person name="Zhao F."/>
            <person name="Cao W."/>
        </authorList>
    </citation>
    <scope>NUCLEOTIDE SEQUENCE</scope>
    <source>
        <strain evidence="1">Hyas-2018</strain>
    </source>
</reference>
<gene>
    <name evidence="1" type="ORF">HPB50_020365</name>
</gene>
<organism evidence="1 2">
    <name type="scientific">Hyalomma asiaticum</name>
    <name type="common">Tick</name>
    <dbReference type="NCBI Taxonomy" id="266040"/>
    <lineage>
        <taxon>Eukaryota</taxon>
        <taxon>Metazoa</taxon>
        <taxon>Ecdysozoa</taxon>
        <taxon>Arthropoda</taxon>
        <taxon>Chelicerata</taxon>
        <taxon>Arachnida</taxon>
        <taxon>Acari</taxon>
        <taxon>Parasitiformes</taxon>
        <taxon>Ixodida</taxon>
        <taxon>Ixodoidea</taxon>
        <taxon>Ixodidae</taxon>
        <taxon>Hyalomminae</taxon>
        <taxon>Hyalomma</taxon>
    </lineage>
</organism>
<accession>A0ACB7SRH7</accession>
<sequence length="96" mass="11082">MAYRTPQKMERERGTELQAQVGEALQREKANADLLERMMRERERRTELEERVKVLIAPDTDSERCEAKEKGGIVSGRYRQRQEGTSRGLSREGGDS</sequence>
<dbReference type="EMBL" id="CM023483">
    <property type="protein sequence ID" value="KAH6936641.1"/>
    <property type="molecule type" value="Genomic_DNA"/>
</dbReference>
<evidence type="ECO:0000313" key="2">
    <source>
        <dbReference type="Proteomes" id="UP000821845"/>
    </source>
</evidence>
<evidence type="ECO:0000313" key="1">
    <source>
        <dbReference type="EMBL" id="KAH6936641.1"/>
    </source>
</evidence>
<dbReference type="Proteomes" id="UP000821845">
    <property type="component" value="Chromosome 3"/>
</dbReference>
<protein>
    <submittedName>
        <fullName evidence="1">Uncharacterized protein</fullName>
    </submittedName>
</protein>
<name>A0ACB7SRH7_HYAAI</name>
<comment type="caution">
    <text evidence="1">The sequence shown here is derived from an EMBL/GenBank/DDBJ whole genome shotgun (WGS) entry which is preliminary data.</text>
</comment>
<proteinExistence type="predicted"/>